<dbReference type="CDD" id="cd16443">
    <property type="entry name" value="LplA"/>
    <property type="match status" value="1"/>
</dbReference>
<protein>
    <submittedName>
        <fullName evidence="2">Biotin/lipoate A/B protein ligase family protein</fullName>
    </submittedName>
</protein>
<dbReference type="EMBL" id="JBHSXM010000001">
    <property type="protein sequence ID" value="MFC6836834.1"/>
    <property type="molecule type" value="Genomic_DNA"/>
</dbReference>
<keyword evidence="2" id="KW-0436">Ligase</keyword>
<keyword evidence="3" id="KW-1185">Reference proteome</keyword>
<dbReference type="SUPFAM" id="SSF55681">
    <property type="entry name" value="Class II aaRS and biotin synthetases"/>
    <property type="match status" value="1"/>
</dbReference>
<proteinExistence type="predicted"/>
<gene>
    <name evidence="2" type="ORF">ACFQHK_09950</name>
</gene>
<dbReference type="InterPro" id="IPR004143">
    <property type="entry name" value="BPL_LPL_catalytic"/>
</dbReference>
<dbReference type="PROSITE" id="PS51733">
    <property type="entry name" value="BPL_LPL_CATALYTIC"/>
    <property type="match status" value="1"/>
</dbReference>
<organism evidence="2 3">
    <name type="scientific">Halomarina ordinaria</name>
    <dbReference type="NCBI Taxonomy" id="3033939"/>
    <lineage>
        <taxon>Archaea</taxon>
        <taxon>Methanobacteriati</taxon>
        <taxon>Methanobacteriota</taxon>
        <taxon>Stenosarchaea group</taxon>
        <taxon>Halobacteria</taxon>
        <taxon>Halobacteriales</taxon>
        <taxon>Natronomonadaceae</taxon>
        <taxon>Halomarina</taxon>
    </lineage>
</organism>
<evidence type="ECO:0000259" key="1">
    <source>
        <dbReference type="PROSITE" id="PS51733"/>
    </source>
</evidence>
<dbReference type="RefSeq" id="WP_304448509.1">
    <property type="nucleotide sequence ID" value="NZ_JARRAH010000001.1"/>
</dbReference>
<accession>A0ABD5U902</accession>
<dbReference type="GO" id="GO:0016874">
    <property type="term" value="F:ligase activity"/>
    <property type="evidence" value="ECO:0007669"/>
    <property type="project" value="UniProtKB-KW"/>
</dbReference>
<dbReference type="AlphaFoldDB" id="A0ABD5U902"/>
<dbReference type="PANTHER" id="PTHR43679">
    <property type="entry name" value="OCTANOYLTRANSFERASE LIPM-RELATED"/>
    <property type="match status" value="1"/>
</dbReference>
<comment type="caution">
    <text evidence="2">The sequence shown here is derived from an EMBL/GenBank/DDBJ whole genome shotgun (WGS) entry which is preliminary data.</text>
</comment>
<dbReference type="Proteomes" id="UP001596406">
    <property type="component" value="Unassembled WGS sequence"/>
</dbReference>
<dbReference type="InterPro" id="IPR045864">
    <property type="entry name" value="aa-tRNA-synth_II/BPL/LPL"/>
</dbReference>
<dbReference type="InterPro" id="IPR050664">
    <property type="entry name" value="Octanoyltrans_LipM/LipL"/>
</dbReference>
<feature type="domain" description="BPL/LPL catalytic" evidence="1">
    <location>
        <begin position="46"/>
        <end position="248"/>
    </location>
</feature>
<dbReference type="PANTHER" id="PTHR43679:SF2">
    <property type="entry name" value="OCTANOYL-[GCVH]:PROTEIN N-OCTANOYLTRANSFERASE"/>
    <property type="match status" value="1"/>
</dbReference>
<sequence>MTAEVEQEERERGPLADREWRLVREEARPGPMCMALDAVAAETAAAGGPRTVRVYQWAPSTLSLGYRQDPADVDWAFCEREGITVTRRPTGGGAIYHDHEGDISYSIIAPAAELPGDLMETYDLLCRPLLDACAAVGVPAGFAEREHPELYHPACYLRELHPAHDVVHEGRKLSGNAQYRRRDSVIQHGSLTYSARAERTLGCFTDPPVTPEAFRERVTALDEHADVSRGAAVETLEESLRAWADAEEGTWTDAELDRAADIAEAKFASEAWNRRREDPLAGR</sequence>
<evidence type="ECO:0000313" key="2">
    <source>
        <dbReference type="EMBL" id="MFC6836834.1"/>
    </source>
</evidence>
<reference evidence="2 3" key="1">
    <citation type="journal article" date="2019" name="Int. J. Syst. Evol. Microbiol.">
        <title>The Global Catalogue of Microorganisms (GCM) 10K type strain sequencing project: providing services to taxonomists for standard genome sequencing and annotation.</title>
        <authorList>
            <consortium name="The Broad Institute Genomics Platform"/>
            <consortium name="The Broad Institute Genome Sequencing Center for Infectious Disease"/>
            <person name="Wu L."/>
            <person name="Ma J."/>
        </authorList>
    </citation>
    <scope>NUCLEOTIDE SEQUENCE [LARGE SCALE GENOMIC DNA]</scope>
    <source>
        <strain evidence="2 3">PSRA2</strain>
    </source>
</reference>
<evidence type="ECO:0000313" key="3">
    <source>
        <dbReference type="Proteomes" id="UP001596406"/>
    </source>
</evidence>
<dbReference type="Pfam" id="PF21948">
    <property type="entry name" value="LplA-B_cat"/>
    <property type="match status" value="1"/>
</dbReference>
<dbReference type="Gene3D" id="3.30.930.10">
    <property type="entry name" value="Bira Bifunctional Protein, Domain 2"/>
    <property type="match status" value="1"/>
</dbReference>
<name>A0ABD5U902_9EURY</name>